<reference evidence="1 2" key="1">
    <citation type="submission" date="2020-02" db="EMBL/GenBank/DDBJ databases">
        <title>Genome analysis of Thermosulfuriphilus ammonigenes ST65T, an anaerobic thermophilic chemolithoautotrophic bacterium isolated from a deep-sea hydrothermal vent.</title>
        <authorList>
            <person name="Slobodkina G."/>
            <person name="Allioux M."/>
            <person name="Merkel A."/>
            <person name="Alain K."/>
            <person name="Jebbar M."/>
            <person name="Slobodkin A."/>
        </authorList>
    </citation>
    <scope>NUCLEOTIDE SEQUENCE [LARGE SCALE GENOMIC DNA]</scope>
    <source>
        <strain evidence="1 2">ST65</strain>
    </source>
</reference>
<gene>
    <name evidence="1" type="ORF">G4V39_06050</name>
</gene>
<dbReference type="PANTHER" id="PTHR12835">
    <property type="entry name" value="BIOTIN PROTEIN LIGASE"/>
    <property type="match status" value="1"/>
</dbReference>
<dbReference type="Gene3D" id="3.30.930.10">
    <property type="entry name" value="Bira Bifunctional Protein, Domain 2"/>
    <property type="match status" value="1"/>
</dbReference>
<dbReference type="Pfam" id="PF03099">
    <property type="entry name" value="BPL_LplA_LipB"/>
    <property type="match status" value="1"/>
</dbReference>
<protein>
    <submittedName>
        <fullName evidence="1">Biotin--[acetyl-CoA-carboxylase] ligase</fullName>
        <ecNumber evidence="1">6.3.4.15</ecNumber>
    </submittedName>
</protein>
<name>A0A6G7PWF7_9BACT</name>
<proteinExistence type="predicted"/>
<dbReference type="NCBIfam" id="TIGR00121">
    <property type="entry name" value="birA_ligase"/>
    <property type="match status" value="1"/>
</dbReference>
<dbReference type="GO" id="GO:0004077">
    <property type="term" value="F:biotin--[biotin carboxyl-carrier protein] ligase activity"/>
    <property type="evidence" value="ECO:0007669"/>
    <property type="project" value="UniProtKB-EC"/>
</dbReference>
<dbReference type="InterPro" id="IPR004408">
    <property type="entry name" value="Biotin_CoA_COase_ligase"/>
</dbReference>
<dbReference type="RefSeq" id="WP_166032069.1">
    <property type="nucleotide sequence ID" value="NZ_CP048877.1"/>
</dbReference>
<dbReference type="PANTHER" id="PTHR12835:SF5">
    <property type="entry name" value="BIOTIN--PROTEIN LIGASE"/>
    <property type="match status" value="1"/>
</dbReference>
<sequence length="262" mass="29606">MSRLTEISLVGKLRTRWLGKRILFFKELPSTQDIAHRLLRYGELSGTVVWADRQSSGRGRLGRSWFSPPHRGLYFSFLLKDIPEEDLPRYGLATALGVARALESLVGVPVHLKWPNDILLQGRKLVGILVEAGAGGAVIGIGINVSHRRQELPEEIRKKATSILEATGLKPSRARLLRHILEALEPLYEGLPHERWSEILTEWRQRDITYGARVILVSGGRRHKGVALGPDEEGFLVFKEPLGKLRRLHSGEILLWEAYARR</sequence>
<dbReference type="Proteomes" id="UP000502179">
    <property type="component" value="Chromosome"/>
</dbReference>
<dbReference type="EMBL" id="CP048877">
    <property type="protein sequence ID" value="QIJ71851.1"/>
    <property type="molecule type" value="Genomic_DNA"/>
</dbReference>
<accession>A0A6G7PWF7</accession>
<dbReference type="PROSITE" id="PS51733">
    <property type="entry name" value="BPL_LPL_CATALYTIC"/>
    <property type="match status" value="1"/>
</dbReference>
<organism evidence="1 2">
    <name type="scientific">Thermosulfuriphilus ammonigenes</name>
    <dbReference type="NCBI Taxonomy" id="1936021"/>
    <lineage>
        <taxon>Bacteria</taxon>
        <taxon>Pseudomonadati</taxon>
        <taxon>Thermodesulfobacteriota</taxon>
        <taxon>Thermodesulfobacteria</taxon>
        <taxon>Thermodesulfobacteriales</taxon>
        <taxon>Thermodesulfobacteriaceae</taxon>
        <taxon>Thermosulfuriphilus</taxon>
    </lineage>
</organism>
<dbReference type="EC" id="6.3.4.15" evidence="1"/>
<dbReference type="InterPro" id="IPR004143">
    <property type="entry name" value="BPL_LPL_catalytic"/>
</dbReference>
<dbReference type="SUPFAM" id="SSF55681">
    <property type="entry name" value="Class II aaRS and biotin synthetases"/>
    <property type="match status" value="1"/>
</dbReference>
<dbReference type="GO" id="GO:0005737">
    <property type="term" value="C:cytoplasm"/>
    <property type="evidence" value="ECO:0007669"/>
    <property type="project" value="TreeGrafter"/>
</dbReference>
<keyword evidence="1" id="KW-0436">Ligase</keyword>
<evidence type="ECO:0000313" key="2">
    <source>
        <dbReference type="Proteomes" id="UP000502179"/>
    </source>
</evidence>
<dbReference type="AlphaFoldDB" id="A0A6G7PWF7"/>
<dbReference type="KEGG" id="tav:G4V39_06050"/>
<evidence type="ECO:0000313" key="1">
    <source>
        <dbReference type="EMBL" id="QIJ71851.1"/>
    </source>
</evidence>
<keyword evidence="2" id="KW-1185">Reference proteome</keyword>
<dbReference type="InterPro" id="IPR045864">
    <property type="entry name" value="aa-tRNA-synth_II/BPL/LPL"/>
</dbReference>
<dbReference type="CDD" id="cd16442">
    <property type="entry name" value="BPL"/>
    <property type="match status" value="1"/>
</dbReference>